<sequence length="171" mass="18660">MDKVDVRFPQPSKAPATNLPKNAEERAVALVELMNRLSAHLARETEAVMRHCTSAELARLGREKQPMMLVYEEVSRLLRVDREGMASLPDEAKAQLREATRGLYEASAANADALRRNSAAQKILVDTVVGAINRARQTTTPAYGTAPVPPRATYVTPSHGPSTSATLNTRL</sequence>
<evidence type="ECO:0000256" key="1">
    <source>
        <dbReference type="SAM" id="MobiDB-lite"/>
    </source>
</evidence>
<feature type="compositionally biased region" description="Polar residues" evidence="1">
    <location>
        <begin position="155"/>
        <end position="171"/>
    </location>
</feature>
<feature type="region of interest" description="Disordered" evidence="1">
    <location>
        <begin position="1"/>
        <end position="20"/>
    </location>
</feature>
<evidence type="ECO:0000313" key="2">
    <source>
        <dbReference type="EMBL" id="OYD84698.1"/>
    </source>
</evidence>
<keyword evidence="2" id="KW-0282">Flagellum</keyword>
<feature type="region of interest" description="Disordered" evidence="1">
    <location>
        <begin position="140"/>
        <end position="171"/>
    </location>
</feature>
<proteinExistence type="predicted"/>
<keyword evidence="2" id="KW-0966">Cell projection</keyword>
<protein>
    <submittedName>
        <fullName evidence="2">Flagellar basal-body protein</fullName>
    </submittedName>
</protein>
<dbReference type="EMBL" id="NOWT01000006">
    <property type="protein sequence ID" value="OYD84698.1"/>
    <property type="molecule type" value="Genomic_DNA"/>
</dbReference>
<comment type="caution">
    <text evidence="2">The sequence shown here is derived from an EMBL/GenBank/DDBJ whole genome shotgun (WGS) entry which is preliminary data.</text>
</comment>
<accession>A0A235HFV0</accession>
<keyword evidence="2" id="KW-0969">Cilium</keyword>
<dbReference type="Proteomes" id="UP000215367">
    <property type="component" value="Unassembled WGS sequence"/>
</dbReference>
<name>A0A235HFV0_AZOBR</name>
<gene>
    <name evidence="2" type="ORF">CHT98_09610</name>
</gene>
<dbReference type="RefSeq" id="WP_094303010.1">
    <property type="nucleotide sequence ID" value="NZ_NOWT01000006.1"/>
</dbReference>
<evidence type="ECO:0000313" key="3">
    <source>
        <dbReference type="Proteomes" id="UP000215367"/>
    </source>
</evidence>
<dbReference type="AlphaFoldDB" id="A0A235HFV0"/>
<reference evidence="2 3" key="1">
    <citation type="submission" date="2017-07" db="EMBL/GenBank/DDBJ databases">
        <title>Whole genome sequence of Azospirillum brasilense 2A1, a potential biofertilizer strain.</title>
        <authorList>
            <person name="Fontana C.A."/>
            <person name="Toffoli L.M."/>
            <person name="Salazar S.M."/>
            <person name="Puglisi E."/>
            <person name="Pedraza R."/>
            <person name="Bassi D."/>
            <person name="Cocconcelli P.S."/>
        </authorList>
    </citation>
    <scope>NUCLEOTIDE SEQUENCE [LARGE SCALE GENOMIC DNA]</scope>
    <source>
        <strain evidence="2 3">2A1</strain>
    </source>
</reference>
<organism evidence="2 3">
    <name type="scientific">Azospirillum brasilense</name>
    <dbReference type="NCBI Taxonomy" id="192"/>
    <lineage>
        <taxon>Bacteria</taxon>
        <taxon>Pseudomonadati</taxon>
        <taxon>Pseudomonadota</taxon>
        <taxon>Alphaproteobacteria</taxon>
        <taxon>Rhodospirillales</taxon>
        <taxon>Azospirillaceae</taxon>
        <taxon>Azospirillum</taxon>
    </lineage>
</organism>